<evidence type="ECO:0000259" key="2">
    <source>
        <dbReference type="PROSITE" id="PS51411"/>
    </source>
</evidence>
<comment type="caution">
    <text evidence="3">The sequence shown here is derived from an EMBL/GenBank/DDBJ whole genome shotgun (WGS) entry which is preliminary data.</text>
</comment>
<accession>A0A2T9ZLH7</accession>
<dbReference type="NCBIfam" id="NF041131">
    <property type="entry name" value="RicT_YaaT_fam"/>
    <property type="match status" value="1"/>
</dbReference>
<feature type="compositionally biased region" description="Polar residues" evidence="1">
    <location>
        <begin position="81"/>
        <end position="101"/>
    </location>
</feature>
<feature type="compositionally biased region" description="Polar residues" evidence="1">
    <location>
        <begin position="745"/>
        <end position="771"/>
    </location>
</feature>
<feature type="compositionally biased region" description="Polar residues" evidence="1">
    <location>
        <begin position="718"/>
        <end position="731"/>
    </location>
</feature>
<dbReference type="Proteomes" id="UP000245609">
    <property type="component" value="Unassembled WGS sequence"/>
</dbReference>
<dbReference type="InterPro" id="IPR007557">
    <property type="entry name" value="PSP1_C"/>
</dbReference>
<feature type="region of interest" description="Disordered" evidence="1">
    <location>
        <begin position="478"/>
        <end position="519"/>
    </location>
</feature>
<dbReference type="GO" id="GO:0005737">
    <property type="term" value="C:cytoplasm"/>
    <property type="evidence" value="ECO:0007669"/>
    <property type="project" value="TreeGrafter"/>
</dbReference>
<dbReference type="AlphaFoldDB" id="A0A2T9ZLH7"/>
<feature type="compositionally biased region" description="Low complexity" evidence="1">
    <location>
        <begin position="13"/>
        <end position="23"/>
    </location>
</feature>
<organism evidence="3 4">
    <name type="scientific">Smittium megazygosporum</name>
    <dbReference type="NCBI Taxonomy" id="133381"/>
    <lineage>
        <taxon>Eukaryota</taxon>
        <taxon>Fungi</taxon>
        <taxon>Fungi incertae sedis</taxon>
        <taxon>Zoopagomycota</taxon>
        <taxon>Kickxellomycotina</taxon>
        <taxon>Harpellomycetes</taxon>
        <taxon>Harpellales</taxon>
        <taxon>Legeriomycetaceae</taxon>
        <taxon>Smittium</taxon>
    </lineage>
</organism>
<name>A0A2T9ZLH7_9FUNG</name>
<dbReference type="OrthoDB" id="243127at2759"/>
<feature type="region of interest" description="Disordered" evidence="1">
    <location>
        <begin position="718"/>
        <end position="790"/>
    </location>
</feature>
<keyword evidence="4" id="KW-1185">Reference proteome</keyword>
<feature type="domain" description="PSP1 C-terminal" evidence="2">
    <location>
        <begin position="799"/>
        <end position="884"/>
    </location>
</feature>
<reference evidence="3 4" key="1">
    <citation type="journal article" date="2018" name="MBio">
        <title>Comparative Genomics Reveals the Core Gene Toolbox for the Fungus-Insect Symbiosis.</title>
        <authorList>
            <person name="Wang Y."/>
            <person name="Stata M."/>
            <person name="Wang W."/>
            <person name="Stajich J.E."/>
            <person name="White M.M."/>
            <person name="Moncalvo J.M."/>
        </authorList>
    </citation>
    <scope>NUCLEOTIDE SEQUENCE [LARGE SCALE GENOMIC DNA]</scope>
    <source>
        <strain evidence="3 4">SC-DP-2</strain>
    </source>
</reference>
<dbReference type="InterPro" id="IPR047767">
    <property type="entry name" value="PSP1-like"/>
</dbReference>
<feature type="compositionally biased region" description="Polar residues" evidence="1">
    <location>
        <begin position="167"/>
        <end position="176"/>
    </location>
</feature>
<dbReference type="EMBL" id="MBFS01000001">
    <property type="protein sequence ID" value="PVV05466.1"/>
    <property type="molecule type" value="Genomic_DNA"/>
</dbReference>
<proteinExistence type="predicted"/>
<evidence type="ECO:0000313" key="3">
    <source>
        <dbReference type="EMBL" id="PVV05466.1"/>
    </source>
</evidence>
<feature type="region of interest" description="Disordered" evidence="1">
    <location>
        <begin position="166"/>
        <end position="189"/>
    </location>
</feature>
<dbReference type="PANTHER" id="PTHR43830">
    <property type="entry name" value="PROTEIN PSP1"/>
    <property type="match status" value="1"/>
</dbReference>
<feature type="compositionally biased region" description="Low complexity" evidence="1">
    <location>
        <begin position="772"/>
        <end position="790"/>
    </location>
</feature>
<gene>
    <name evidence="3" type="ORF">BB560_000006</name>
</gene>
<feature type="region of interest" description="Disordered" evidence="1">
    <location>
        <begin position="1"/>
        <end position="34"/>
    </location>
</feature>
<feature type="region of interest" description="Disordered" evidence="1">
    <location>
        <begin position="282"/>
        <end position="315"/>
    </location>
</feature>
<evidence type="ECO:0000313" key="4">
    <source>
        <dbReference type="Proteomes" id="UP000245609"/>
    </source>
</evidence>
<feature type="region of interest" description="Disordered" evidence="1">
    <location>
        <begin position="423"/>
        <end position="448"/>
    </location>
</feature>
<dbReference type="PROSITE" id="PS51411">
    <property type="entry name" value="PSP1_C"/>
    <property type="match status" value="1"/>
</dbReference>
<sequence>MLSFAQSVKKDSQSTSSASSNQQNPIFQKSEQDTADLVDIQFPLDDATIPLGNAPLSAKSTSSNQFSSGLFLSSTDLGTFENTWRTPNPQQHKDSNTGSSQKNDEDSLLAEIDELIDKTNSIRFNQGSHGPRMGPIAFSPSGLQVAGMAMNPLNPSKSLNKERWTPFSKSADSDSPNPKDHSGYPFSSSKYEVGGPKGFAGVMSHSFSDTRFETFGNTTDHYTNKPLSAAAQAAAQAAEAEFVDSVLMGALDADNIENVQNSSTNIVPKNQNILYSQKIRKNSQNTNSEHNTAHRSSVDIPDLDPKISSRASTNGYNPNIFFTNNSVQNPKSSDISFSASTAAIRPRPLEKNDVSLNGLGYADSLIYGNQLNPPQYYDQIFSSTNAHQNVFGQTLESLNRPKHHPTLSNPNFAGFNDISSPLNMWFSSDQQPNTNLSPTSTAQPSENQKPIISSLTISSNSSQNQFMKVSRSVNHNANRNLNHSMNLNPNPSKSITSTNGVNKNNSSLNNNPPLDPAKGMMSKIGNNPVNMSSNLQNRNYTSFAADLQNPYYYTRNQPHAFVPNHMSTSQSHAMQSTFEGNTHIYHNVHPQPFPSMQALHSHPQFPNPGPPQVGALSTYNTSMDLPLGDLGKGVAASTLPQNTVMYYLRFKGIKSDLYFYRKPVPTPQVPNPAIPILEVGHYVVVEADRGQDVGLITKIFENKDHAIAFHLSKINNSESRHSNLGSDPSVQSESNGSCSTSSTNDQFSPDSQNNQKSDDSTNFSTHSSGLISSNDSTTSGNTNSSSNSSSLSNREIYVKRIFRLADSNDMESMLSKVIDEDRSLFVCQSKIKLLNLSMEVVDAEFQWDRRKLTFFFNAEHRIDFRELVRELFKSYKTRIWMCAVDQSQRSDPNAFSPIVSPQTQYQNLPQFKDPGRFYLRNP</sequence>
<dbReference type="Pfam" id="PF04468">
    <property type="entry name" value="PSP1"/>
    <property type="match status" value="1"/>
</dbReference>
<dbReference type="PANTHER" id="PTHR43830:SF3">
    <property type="entry name" value="PROTEIN PSP1"/>
    <property type="match status" value="1"/>
</dbReference>
<protein>
    <recommendedName>
        <fullName evidence="2">PSP1 C-terminal domain-containing protein</fullName>
    </recommendedName>
</protein>
<evidence type="ECO:0000256" key="1">
    <source>
        <dbReference type="SAM" id="MobiDB-lite"/>
    </source>
</evidence>
<feature type="region of interest" description="Disordered" evidence="1">
    <location>
        <begin position="81"/>
        <end position="103"/>
    </location>
</feature>
<feature type="compositionally biased region" description="Low complexity" evidence="1">
    <location>
        <begin position="732"/>
        <end position="744"/>
    </location>
</feature>
<feature type="compositionally biased region" description="Polar residues" evidence="1">
    <location>
        <begin position="478"/>
        <end position="503"/>
    </location>
</feature>